<gene>
    <name evidence="1" type="ORF">SAMN05421858_3587</name>
</gene>
<protein>
    <recommendedName>
        <fullName evidence="3">Plastocyanin</fullName>
    </recommendedName>
</protein>
<organism evidence="1 2">
    <name type="scientific">Haladaptatus litoreus</name>
    <dbReference type="NCBI Taxonomy" id="553468"/>
    <lineage>
        <taxon>Archaea</taxon>
        <taxon>Methanobacteriati</taxon>
        <taxon>Methanobacteriota</taxon>
        <taxon>Stenosarchaea group</taxon>
        <taxon>Halobacteria</taxon>
        <taxon>Halobacteriales</taxon>
        <taxon>Haladaptataceae</taxon>
        <taxon>Haladaptatus</taxon>
    </lineage>
</organism>
<dbReference type="Gene3D" id="2.60.40.420">
    <property type="entry name" value="Cupredoxins - blue copper proteins"/>
    <property type="match status" value="1"/>
</dbReference>
<dbReference type="SUPFAM" id="SSF49503">
    <property type="entry name" value="Cupredoxins"/>
    <property type="match status" value="1"/>
</dbReference>
<dbReference type="AlphaFoldDB" id="A0A1N7DFU7"/>
<sequence>MPANRREFVRTVTGAAVGFITSLSGCLGSSPVKETNSIKITEDGFSPRNVKVDMKSSVTWENRGEKTHVIMSASSNWNFEVKIEPGQLTHHQFFSEGVYKVVDKEGGSAKDFKGIRMKIAVGDAKIQSPVK</sequence>
<dbReference type="EMBL" id="FTNO01000004">
    <property type="protein sequence ID" value="SIR74681.1"/>
    <property type="molecule type" value="Genomic_DNA"/>
</dbReference>
<dbReference type="Proteomes" id="UP000186914">
    <property type="component" value="Unassembled WGS sequence"/>
</dbReference>
<evidence type="ECO:0000313" key="2">
    <source>
        <dbReference type="Proteomes" id="UP000186914"/>
    </source>
</evidence>
<evidence type="ECO:0000313" key="1">
    <source>
        <dbReference type="EMBL" id="SIR74681.1"/>
    </source>
</evidence>
<proteinExistence type="predicted"/>
<reference evidence="2" key="1">
    <citation type="submission" date="2017-01" db="EMBL/GenBank/DDBJ databases">
        <authorList>
            <person name="Varghese N."/>
            <person name="Submissions S."/>
        </authorList>
    </citation>
    <scope>NUCLEOTIDE SEQUENCE [LARGE SCALE GENOMIC DNA]</scope>
    <source>
        <strain evidence="2">CGMCC 1.7737</strain>
    </source>
</reference>
<evidence type="ECO:0008006" key="3">
    <source>
        <dbReference type="Google" id="ProtNLM"/>
    </source>
</evidence>
<name>A0A1N7DFU7_9EURY</name>
<keyword evidence="2" id="KW-1185">Reference proteome</keyword>
<dbReference type="InterPro" id="IPR008972">
    <property type="entry name" value="Cupredoxin"/>
</dbReference>
<dbReference type="RefSeq" id="WP_076431459.1">
    <property type="nucleotide sequence ID" value="NZ_FTNO01000004.1"/>
</dbReference>
<accession>A0A1N7DFU7</accession>
<dbReference type="PROSITE" id="PS51257">
    <property type="entry name" value="PROKAR_LIPOPROTEIN"/>
    <property type="match status" value="1"/>
</dbReference>